<evidence type="ECO:0000313" key="7">
    <source>
        <dbReference type="EMBL" id="NYI65953.1"/>
    </source>
</evidence>
<dbReference type="InterPro" id="IPR013332">
    <property type="entry name" value="KPR_N"/>
</dbReference>
<comment type="caution">
    <text evidence="7">The sequence shown here is derived from an EMBL/GenBank/DDBJ whole genome shotgun (WGS) entry which is preliminary data.</text>
</comment>
<feature type="domain" description="Ketopantoate reductase C-terminal" evidence="6">
    <location>
        <begin position="199"/>
        <end position="321"/>
    </location>
</feature>
<proteinExistence type="inferred from homology"/>
<dbReference type="GO" id="GO:0008677">
    <property type="term" value="F:2-dehydropantoate 2-reductase activity"/>
    <property type="evidence" value="ECO:0007669"/>
    <property type="project" value="UniProtKB-EC"/>
</dbReference>
<dbReference type="GO" id="GO:0050661">
    <property type="term" value="F:NADP binding"/>
    <property type="evidence" value="ECO:0007669"/>
    <property type="project" value="TreeGrafter"/>
</dbReference>
<dbReference type="SUPFAM" id="SSF51735">
    <property type="entry name" value="NAD(P)-binding Rossmann-fold domains"/>
    <property type="match status" value="1"/>
</dbReference>
<dbReference type="GO" id="GO:0005737">
    <property type="term" value="C:cytoplasm"/>
    <property type="evidence" value="ECO:0007669"/>
    <property type="project" value="TreeGrafter"/>
</dbReference>
<dbReference type="SUPFAM" id="SSF48179">
    <property type="entry name" value="6-phosphogluconate dehydrogenase C-terminal domain-like"/>
    <property type="match status" value="1"/>
</dbReference>
<sequence>MNRYIIIGAGAIGGTLAARLTEHGREVVAVARGEHGRAIGRRGLTLRSPDDTVTVRPKVAASPSEVRLRTSDVLVLAVKTQQAGAALAEWADVRVVNETGDDIGAAGDLLPIATALNGVHADELAARYFTTVIAACVLLPAVFLQPGEVMVRVAPVSGGFIVGSPLPGPLGIDEAASTAVETIRRDWTSATFEVLPVPNVMDWKYTKLVSNLANAPQALLGPDSDELSAIVELASTEGARVLDEAGIARVSGAERERMRTFISGVRPVPGQPDSIGGSTWQSLRRGTALESDFLNGEIVAVAHRHGRRAPVNAALARLARTASARGLRPGQTSAAAIRAAIGEAAGAETAGRADSGSAAAPPVAD</sequence>
<dbReference type="Proteomes" id="UP000539111">
    <property type="component" value="Unassembled WGS sequence"/>
</dbReference>
<name>A0A7Z0AA91_9MICO</name>
<dbReference type="InterPro" id="IPR013752">
    <property type="entry name" value="KPA_reductase"/>
</dbReference>
<dbReference type="InterPro" id="IPR013328">
    <property type="entry name" value="6PGD_dom2"/>
</dbReference>
<dbReference type="InterPro" id="IPR050838">
    <property type="entry name" value="Ketopantoate_reductase"/>
</dbReference>
<dbReference type="Pfam" id="PF08546">
    <property type="entry name" value="ApbA_C"/>
    <property type="match status" value="1"/>
</dbReference>
<dbReference type="AlphaFoldDB" id="A0A7Z0AA91"/>
<dbReference type="Gene3D" id="3.40.50.720">
    <property type="entry name" value="NAD(P)-binding Rossmann-like Domain"/>
    <property type="match status" value="1"/>
</dbReference>
<dbReference type="Gene3D" id="1.10.1040.10">
    <property type="entry name" value="N-(1-d-carboxylethyl)-l-norvaline Dehydrogenase, domain 2"/>
    <property type="match status" value="1"/>
</dbReference>
<dbReference type="EMBL" id="JACBZP010000001">
    <property type="protein sequence ID" value="NYI65953.1"/>
    <property type="molecule type" value="Genomic_DNA"/>
</dbReference>
<evidence type="ECO:0000256" key="1">
    <source>
        <dbReference type="ARBA" id="ARBA00007870"/>
    </source>
</evidence>
<keyword evidence="3 7" id="KW-0560">Oxidoreductase</keyword>
<dbReference type="Pfam" id="PF02558">
    <property type="entry name" value="ApbA"/>
    <property type="match status" value="1"/>
</dbReference>
<evidence type="ECO:0000313" key="8">
    <source>
        <dbReference type="Proteomes" id="UP000539111"/>
    </source>
</evidence>
<dbReference type="InterPro" id="IPR008927">
    <property type="entry name" value="6-PGluconate_DH-like_C_sf"/>
</dbReference>
<dbReference type="PANTHER" id="PTHR43765:SF2">
    <property type="entry name" value="2-DEHYDROPANTOATE 2-REDUCTASE"/>
    <property type="match status" value="1"/>
</dbReference>
<evidence type="ECO:0000256" key="4">
    <source>
        <dbReference type="SAM" id="MobiDB-lite"/>
    </source>
</evidence>
<evidence type="ECO:0000256" key="2">
    <source>
        <dbReference type="ARBA" id="ARBA00022857"/>
    </source>
</evidence>
<reference evidence="7 8" key="1">
    <citation type="submission" date="2020-07" db="EMBL/GenBank/DDBJ databases">
        <title>Sequencing the genomes of 1000 actinobacteria strains.</title>
        <authorList>
            <person name="Klenk H.-P."/>
        </authorList>
    </citation>
    <scope>NUCLEOTIDE SEQUENCE [LARGE SCALE GENOMIC DNA]</scope>
    <source>
        <strain evidence="7 8">DSM 26341</strain>
    </source>
</reference>
<accession>A0A7Z0AA91</accession>
<comment type="similarity">
    <text evidence="1">Belongs to the ketopantoate reductase family.</text>
</comment>
<feature type="domain" description="Ketopantoate reductase N-terminal" evidence="5">
    <location>
        <begin position="5"/>
        <end position="151"/>
    </location>
</feature>
<dbReference type="EC" id="1.1.1.169" evidence="7"/>
<dbReference type="PANTHER" id="PTHR43765">
    <property type="entry name" value="2-DEHYDROPANTOATE 2-REDUCTASE-RELATED"/>
    <property type="match status" value="1"/>
</dbReference>
<evidence type="ECO:0000259" key="5">
    <source>
        <dbReference type="Pfam" id="PF02558"/>
    </source>
</evidence>
<dbReference type="RefSeq" id="WP_179425008.1">
    <property type="nucleotide sequence ID" value="NZ_JACBZP010000001.1"/>
</dbReference>
<evidence type="ECO:0000256" key="3">
    <source>
        <dbReference type="ARBA" id="ARBA00023002"/>
    </source>
</evidence>
<protein>
    <submittedName>
        <fullName evidence="7">2-dehydropantoate 2-reductase</fullName>
        <ecNumber evidence="7">1.1.1.169</ecNumber>
    </submittedName>
</protein>
<keyword evidence="8" id="KW-1185">Reference proteome</keyword>
<dbReference type="InterPro" id="IPR036291">
    <property type="entry name" value="NAD(P)-bd_dom_sf"/>
</dbReference>
<keyword evidence="2" id="KW-0521">NADP</keyword>
<feature type="region of interest" description="Disordered" evidence="4">
    <location>
        <begin position="346"/>
        <end position="365"/>
    </location>
</feature>
<organism evidence="7 8">
    <name type="scientific">Spelaeicoccus albus</name>
    <dbReference type="NCBI Taxonomy" id="1280376"/>
    <lineage>
        <taxon>Bacteria</taxon>
        <taxon>Bacillati</taxon>
        <taxon>Actinomycetota</taxon>
        <taxon>Actinomycetes</taxon>
        <taxon>Micrococcales</taxon>
        <taxon>Brevibacteriaceae</taxon>
        <taxon>Spelaeicoccus</taxon>
    </lineage>
</organism>
<evidence type="ECO:0000259" key="6">
    <source>
        <dbReference type="Pfam" id="PF08546"/>
    </source>
</evidence>
<gene>
    <name evidence="7" type="ORF">BJY26_000259</name>
</gene>